<accession>A0A4Q1TKW6</accession>
<dbReference type="EMBL" id="MSSM01000039">
    <property type="protein sequence ID" value="RXT18893.1"/>
    <property type="molecule type" value="Genomic_DNA"/>
</dbReference>
<name>A0A4Q1TKW6_9LACO</name>
<organism evidence="1 2">
    <name type="scientific">Lacticaseibacillus chiayiensis</name>
    <dbReference type="NCBI Taxonomy" id="2100821"/>
    <lineage>
        <taxon>Bacteria</taxon>
        <taxon>Bacillati</taxon>
        <taxon>Bacillota</taxon>
        <taxon>Bacilli</taxon>
        <taxon>Lactobacillales</taxon>
        <taxon>Lactobacillaceae</taxon>
        <taxon>Lacticaseibacillus</taxon>
    </lineage>
</organism>
<dbReference type="Proteomes" id="UP000290475">
    <property type="component" value="Unassembled WGS sequence"/>
</dbReference>
<dbReference type="AlphaFoldDB" id="A0A4Q1TKW6"/>
<proteinExistence type="predicted"/>
<evidence type="ECO:0000313" key="2">
    <source>
        <dbReference type="Proteomes" id="UP000290475"/>
    </source>
</evidence>
<reference evidence="1 2" key="1">
    <citation type="submission" date="2017-01" db="EMBL/GenBank/DDBJ databases">
        <title>Lactobacillus chiayiensis sp. nov., a lactic acid bacterium isolated from compost.</title>
        <authorList>
            <person name="Huang C.-H."/>
        </authorList>
    </citation>
    <scope>NUCLEOTIDE SEQUENCE [LARGE SCALE GENOMIC DNA]</scope>
    <source>
        <strain evidence="2">chh01</strain>
    </source>
</reference>
<gene>
    <name evidence="1" type="ORF">BVJ53_13080</name>
</gene>
<protein>
    <submittedName>
        <fullName evidence="1">Uncharacterized protein</fullName>
    </submittedName>
</protein>
<evidence type="ECO:0000313" key="1">
    <source>
        <dbReference type="EMBL" id="RXT18893.1"/>
    </source>
</evidence>
<sequence>MRYPIFALIIIVRFWWASIETTQLLGTAAWVNRQILVLFKFQKLHVVLSDTKYQSEFKRL</sequence>
<comment type="caution">
    <text evidence="1">The sequence shown here is derived from an EMBL/GenBank/DDBJ whole genome shotgun (WGS) entry which is preliminary data.</text>
</comment>